<dbReference type="SUPFAM" id="SSF50370">
    <property type="entry name" value="Ricin B-like lectins"/>
    <property type="match status" value="1"/>
</dbReference>
<evidence type="ECO:0000313" key="2">
    <source>
        <dbReference type="Proteomes" id="UP001183643"/>
    </source>
</evidence>
<proteinExistence type="predicted"/>
<organism evidence="1 2">
    <name type="scientific">Catenuloplanes atrovinosus</name>
    <dbReference type="NCBI Taxonomy" id="137266"/>
    <lineage>
        <taxon>Bacteria</taxon>
        <taxon>Bacillati</taxon>
        <taxon>Actinomycetota</taxon>
        <taxon>Actinomycetes</taxon>
        <taxon>Micromonosporales</taxon>
        <taxon>Micromonosporaceae</taxon>
        <taxon>Catenuloplanes</taxon>
    </lineage>
</organism>
<protein>
    <submittedName>
        <fullName evidence="1">Uncharacterized protein</fullName>
    </submittedName>
</protein>
<gene>
    <name evidence="1" type="ORF">J2S41_001565</name>
</gene>
<keyword evidence="2" id="KW-1185">Reference proteome</keyword>
<accession>A0AAE3YLN0</accession>
<dbReference type="Gene3D" id="2.80.10.50">
    <property type="match status" value="1"/>
</dbReference>
<dbReference type="PROSITE" id="PS50231">
    <property type="entry name" value="RICIN_B_LECTIN"/>
    <property type="match status" value="1"/>
</dbReference>
<comment type="caution">
    <text evidence="1">The sequence shown here is derived from an EMBL/GenBank/DDBJ whole genome shotgun (WGS) entry which is preliminary data.</text>
</comment>
<evidence type="ECO:0000313" key="1">
    <source>
        <dbReference type="EMBL" id="MDR7274787.1"/>
    </source>
</evidence>
<sequence>MAVPSTALADTHKGVYIRNVGLDGCLTAVDDDSGESLVRVKPCEGMWSQMWTVRPAHADGAPLVRVTKQVGLCLELIGEDMPWNGRLALRECDWDNPYQEFAVSRADWAVPTWRVSSPDSGSWLKAFHEHEAPYVSQTKEWPGAYAEWEHVPVAP</sequence>
<dbReference type="AlphaFoldDB" id="A0AAE3YLN0"/>
<name>A0AAE3YLN0_9ACTN</name>
<dbReference type="InterPro" id="IPR035992">
    <property type="entry name" value="Ricin_B-like_lectins"/>
</dbReference>
<dbReference type="EMBL" id="JAVDYB010000001">
    <property type="protein sequence ID" value="MDR7274787.1"/>
    <property type="molecule type" value="Genomic_DNA"/>
</dbReference>
<reference evidence="1" key="1">
    <citation type="submission" date="2023-07" db="EMBL/GenBank/DDBJ databases">
        <title>Sequencing the genomes of 1000 actinobacteria strains.</title>
        <authorList>
            <person name="Klenk H.-P."/>
        </authorList>
    </citation>
    <scope>NUCLEOTIDE SEQUENCE</scope>
    <source>
        <strain evidence="1">DSM 44707</strain>
    </source>
</reference>
<dbReference type="RefSeq" id="WP_310364904.1">
    <property type="nucleotide sequence ID" value="NZ_JAVDYB010000001.1"/>
</dbReference>
<dbReference type="Proteomes" id="UP001183643">
    <property type="component" value="Unassembled WGS sequence"/>
</dbReference>